<organism evidence="1 2">
    <name type="scientific">Hungatella hathewayi DSM 13479</name>
    <dbReference type="NCBI Taxonomy" id="566550"/>
    <lineage>
        <taxon>Bacteria</taxon>
        <taxon>Bacillati</taxon>
        <taxon>Bacillota</taxon>
        <taxon>Clostridia</taxon>
        <taxon>Lachnospirales</taxon>
        <taxon>Lachnospiraceae</taxon>
        <taxon>Hungatella</taxon>
    </lineage>
</organism>
<dbReference type="Proteomes" id="UP000004968">
    <property type="component" value="Unassembled WGS sequence"/>
</dbReference>
<reference evidence="1 2" key="1">
    <citation type="submission" date="2010-01" db="EMBL/GenBank/DDBJ databases">
        <authorList>
            <person name="Weinstock G."/>
            <person name="Sodergren E."/>
            <person name="Clifton S."/>
            <person name="Fulton L."/>
            <person name="Fulton B."/>
            <person name="Courtney L."/>
            <person name="Fronick C."/>
            <person name="Harrison M."/>
            <person name="Strong C."/>
            <person name="Farmer C."/>
            <person name="Delahaunty K."/>
            <person name="Markovic C."/>
            <person name="Hall O."/>
            <person name="Minx P."/>
            <person name="Tomlinson C."/>
            <person name="Mitreva M."/>
            <person name="Nelson J."/>
            <person name="Hou S."/>
            <person name="Wollam A."/>
            <person name="Pepin K.H."/>
            <person name="Johnson M."/>
            <person name="Bhonagiri V."/>
            <person name="Nash W.E."/>
            <person name="Warren W."/>
            <person name="Chinwalla A."/>
            <person name="Mardis E.R."/>
            <person name="Wilson R.K."/>
        </authorList>
    </citation>
    <scope>NUCLEOTIDE SEQUENCE [LARGE SCALE GENOMIC DNA]</scope>
    <source>
        <strain evidence="1 2">DSM 13479</strain>
    </source>
</reference>
<comment type="caution">
    <text evidence="1">The sequence shown here is derived from an EMBL/GenBank/DDBJ whole genome shotgun (WGS) entry which is preliminary data.</text>
</comment>
<feature type="non-terminal residue" evidence="1">
    <location>
        <position position="55"/>
    </location>
</feature>
<accession>D3AH72</accession>
<gene>
    <name evidence="1" type="ORF">CLOSTHATH_02959</name>
</gene>
<name>D3AH72_9FIRM</name>
<proteinExistence type="predicted"/>
<sequence length="55" mass="5906">MERAGMENESGSLPAVPLRCGSRRIQADMETMIGADCMAAPEDTRDPGYMATAEN</sequence>
<evidence type="ECO:0000313" key="2">
    <source>
        <dbReference type="Proteomes" id="UP000004968"/>
    </source>
</evidence>
<protein>
    <submittedName>
        <fullName evidence="1">Uncharacterized protein</fullName>
    </submittedName>
</protein>
<evidence type="ECO:0000313" key="1">
    <source>
        <dbReference type="EMBL" id="EFC98847.1"/>
    </source>
</evidence>
<dbReference type="EMBL" id="ACIO01000235">
    <property type="protein sequence ID" value="EFC98847.1"/>
    <property type="molecule type" value="Genomic_DNA"/>
</dbReference>
<dbReference type="AlphaFoldDB" id="D3AH72"/>
<dbReference type="HOGENOM" id="CLU_3036975_0_0_9"/>